<dbReference type="CDD" id="cd12952">
    <property type="entry name" value="MMP_ACEL2062"/>
    <property type="match status" value="1"/>
</dbReference>
<dbReference type="SUPFAM" id="SSF55486">
    <property type="entry name" value="Metalloproteases ('zincins'), catalytic domain"/>
    <property type="match status" value="1"/>
</dbReference>
<evidence type="ECO:0000313" key="2">
    <source>
        <dbReference type="Proteomes" id="UP000562254"/>
    </source>
</evidence>
<dbReference type="Gene3D" id="3.30.2010.20">
    <property type="match status" value="1"/>
</dbReference>
<keyword evidence="2" id="KW-1185">Reference proteome</keyword>
<proteinExistence type="predicted"/>
<dbReference type="Pfam" id="PF06262">
    <property type="entry name" value="Zincin_1"/>
    <property type="match status" value="1"/>
</dbReference>
<dbReference type="RefSeq" id="WP_184480314.1">
    <property type="nucleotide sequence ID" value="NZ_JAAEDJ010000034.1"/>
</dbReference>
<sequence length="130" mass="14748">MRFSTPPGLDDLVEMAEHALAAIPAPLRDLVRGTSILVEDMPDDETLREMGLESPWELTGLYQGVPLTHKSLGDIPREPDRILLYREPILLEWIETGEDLFRLVRNVLIHEIGHHFGLSDEDIARLEEGD</sequence>
<name>A0A840Y2D0_9PROT</name>
<evidence type="ECO:0000313" key="1">
    <source>
        <dbReference type="EMBL" id="MBB5688034.1"/>
    </source>
</evidence>
<dbReference type="EMBL" id="JACIJE010000001">
    <property type="protein sequence ID" value="MBB5688034.1"/>
    <property type="molecule type" value="Genomic_DNA"/>
</dbReference>
<dbReference type="InterPro" id="IPR038555">
    <property type="entry name" value="Zincin_1_sf"/>
</dbReference>
<accession>A0A840Y2D0</accession>
<dbReference type="GO" id="GO:0003991">
    <property type="term" value="F:acetylglutamate kinase activity"/>
    <property type="evidence" value="ECO:0007669"/>
    <property type="project" value="UniProtKB-EC"/>
</dbReference>
<dbReference type="AlphaFoldDB" id="A0A840Y2D0"/>
<reference evidence="1 2" key="1">
    <citation type="submission" date="2020-08" db="EMBL/GenBank/DDBJ databases">
        <title>Genomic Encyclopedia of Type Strains, Phase IV (KMG-IV): sequencing the most valuable type-strain genomes for metagenomic binning, comparative biology and taxonomic classification.</title>
        <authorList>
            <person name="Goeker M."/>
        </authorList>
    </citation>
    <scope>NUCLEOTIDE SEQUENCE [LARGE SCALE GENOMIC DNA]</scope>
    <source>
        <strain evidence="1 2">DSM 25895</strain>
    </source>
</reference>
<gene>
    <name evidence="1" type="ORF">FHS88_000144</name>
</gene>
<dbReference type="EC" id="2.7.2.8" evidence="1"/>
<protein>
    <submittedName>
        <fullName evidence="1">Acetylglutamate kinase</fullName>
        <ecNumber evidence="1">2.7.2.8</ecNumber>
    </submittedName>
</protein>
<keyword evidence="1" id="KW-0808">Transferase</keyword>
<keyword evidence="1" id="KW-0418">Kinase</keyword>
<dbReference type="Proteomes" id="UP000562254">
    <property type="component" value="Unassembled WGS sequence"/>
</dbReference>
<organism evidence="1 2">
    <name type="scientific">Neoroseomonas alkaliterrae</name>
    <dbReference type="NCBI Taxonomy" id="1452450"/>
    <lineage>
        <taxon>Bacteria</taxon>
        <taxon>Pseudomonadati</taxon>
        <taxon>Pseudomonadota</taxon>
        <taxon>Alphaproteobacteria</taxon>
        <taxon>Acetobacterales</taxon>
        <taxon>Acetobacteraceae</taxon>
        <taxon>Neoroseomonas</taxon>
    </lineage>
</organism>
<comment type="caution">
    <text evidence="1">The sequence shown here is derived from an EMBL/GenBank/DDBJ whole genome shotgun (WGS) entry which is preliminary data.</text>
</comment>
<dbReference type="InterPro" id="IPR010428">
    <property type="entry name" value="Zincin_1"/>
</dbReference>